<dbReference type="Proteomes" id="UP000059188">
    <property type="component" value="Unassembled WGS sequence"/>
</dbReference>
<name>A0A0B7FD95_THACB</name>
<dbReference type="Pfam" id="PF14529">
    <property type="entry name" value="Exo_endo_phos_2"/>
    <property type="match status" value="1"/>
</dbReference>
<keyword evidence="3" id="KW-1185">Reference proteome</keyword>
<organism evidence="2 3">
    <name type="scientific">Thanatephorus cucumeris (strain AG1-IB / isolate 7/3/14)</name>
    <name type="common">Lettuce bottom rot fungus</name>
    <name type="synonym">Rhizoctonia solani</name>
    <dbReference type="NCBI Taxonomy" id="1108050"/>
    <lineage>
        <taxon>Eukaryota</taxon>
        <taxon>Fungi</taxon>
        <taxon>Dikarya</taxon>
        <taxon>Basidiomycota</taxon>
        <taxon>Agaricomycotina</taxon>
        <taxon>Agaricomycetes</taxon>
        <taxon>Cantharellales</taxon>
        <taxon>Ceratobasidiaceae</taxon>
        <taxon>Rhizoctonia</taxon>
        <taxon>Rhizoctonia solani AG-1</taxon>
    </lineage>
</organism>
<evidence type="ECO:0000313" key="3">
    <source>
        <dbReference type="Proteomes" id="UP000059188"/>
    </source>
</evidence>
<gene>
    <name evidence="2" type="ORF">RSOLAG1IB_11585</name>
</gene>
<dbReference type="InterPro" id="IPR005135">
    <property type="entry name" value="Endo/exonuclease/phosphatase"/>
</dbReference>
<dbReference type="Gene3D" id="3.60.10.10">
    <property type="entry name" value="Endonuclease/exonuclease/phosphatase"/>
    <property type="match status" value="1"/>
</dbReference>
<proteinExistence type="predicted"/>
<reference evidence="2 3" key="1">
    <citation type="submission" date="2014-11" db="EMBL/GenBank/DDBJ databases">
        <authorList>
            <person name="Wibberg Daniel"/>
        </authorList>
    </citation>
    <scope>NUCLEOTIDE SEQUENCE [LARGE SCALE GENOMIC DNA]</scope>
    <source>
        <strain evidence="2">Rhizoctonia solani AG1-IB 7/3/14</strain>
    </source>
</reference>
<dbReference type="SUPFAM" id="SSF56219">
    <property type="entry name" value="DNase I-like"/>
    <property type="match status" value="1"/>
</dbReference>
<dbReference type="EMBL" id="LN679250">
    <property type="protein sequence ID" value="CEL54187.1"/>
    <property type="molecule type" value="Genomic_DNA"/>
</dbReference>
<dbReference type="OrthoDB" id="2855870at2759"/>
<dbReference type="InterPro" id="IPR036691">
    <property type="entry name" value="Endo/exonu/phosph_ase_sf"/>
</dbReference>
<dbReference type="GO" id="GO:0003824">
    <property type="term" value="F:catalytic activity"/>
    <property type="evidence" value="ECO:0007669"/>
    <property type="project" value="InterPro"/>
</dbReference>
<dbReference type="STRING" id="1108050.A0A0B7FD95"/>
<dbReference type="AlphaFoldDB" id="A0A0B7FD95"/>
<evidence type="ECO:0000259" key="1">
    <source>
        <dbReference type="Pfam" id="PF14529"/>
    </source>
</evidence>
<evidence type="ECO:0000313" key="2">
    <source>
        <dbReference type="EMBL" id="CEL54187.1"/>
    </source>
</evidence>
<accession>A0A0B7FD95</accession>
<feature type="domain" description="Endonuclease/exonuclease/phosphatase" evidence="1">
    <location>
        <begin position="32"/>
        <end position="159"/>
    </location>
</feature>
<protein>
    <recommendedName>
        <fullName evidence="1">Endonuclease/exonuclease/phosphatase domain-containing protein</fullName>
    </recommendedName>
</protein>
<sequence>MGLPIPPSGFVSSPQASAAQKAQGYLFISITTLVNVYIHGDNKRYKDALNHLICHPYPILHPIIIAGDFNTHHPSWALEGSKWVNEHPNPNARLLKNWMSESNFHLFNDLNIPTRNGKKDQSDSIIDLTLLNSAAVDGFPRFGWSCESEGAMGSDHNIISWAIAPHDQSILEKVEDLAPNFVIDPELQEEWTASFKRHMEAATLAPDPKAADELDAVANGILDAMAAATKEVMPMKKPRKRGKRSPWWNEECSRALRELKTPSNTRSREARRATLRGAIRRAQRSHADRLCQNVTSGNVFRYTNWYKGKWRSSAKNVGCNN</sequence>